<dbReference type="EMBL" id="GBXM01103072">
    <property type="protein sequence ID" value="JAH05505.1"/>
    <property type="molecule type" value="Transcribed_RNA"/>
</dbReference>
<proteinExistence type="predicted"/>
<protein>
    <submittedName>
        <fullName evidence="1">Uncharacterized protein</fullName>
    </submittedName>
</protein>
<reference evidence="1" key="1">
    <citation type="submission" date="2014-11" db="EMBL/GenBank/DDBJ databases">
        <authorList>
            <person name="Amaro Gonzalez C."/>
        </authorList>
    </citation>
    <scope>NUCLEOTIDE SEQUENCE</scope>
</reference>
<organism evidence="1">
    <name type="scientific">Anguilla anguilla</name>
    <name type="common">European freshwater eel</name>
    <name type="synonym">Muraena anguilla</name>
    <dbReference type="NCBI Taxonomy" id="7936"/>
    <lineage>
        <taxon>Eukaryota</taxon>
        <taxon>Metazoa</taxon>
        <taxon>Chordata</taxon>
        <taxon>Craniata</taxon>
        <taxon>Vertebrata</taxon>
        <taxon>Euteleostomi</taxon>
        <taxon>Actinopterygii</taxon>
        <taxon>Neopterygii</taxon>
        <taxon>Teleostei</taxon>
        <taxon>Anguilliformes</taxon>
        <taxon>Anguillidae</taxon>
        <taxon>Anguilla</taxon>
    </lineage>
</organism>
<evidence type="ECO:0000313" key="1">
    <source>
        <dbReference type="EMBL" id="JAH05505.1"/>
    </source>
</evidence>
<dbReference type="AlphaFoldDB" id="A0A0E9PN48"/>
<name>A0A0E9PN48_ANGAN</name>
<accession>A0A0E9PN48</accession>
<sequence>MGTTIQVNSADITLYIQSCFLFVHLL</sequence>
<reference evidence="1" key="2">
    <citation type="journal article" date="2015" name="Fish Shellfish Immunol.">
        <title>Early steps in the European eel (Anguilla anguilla)-Vibrio vulnificus interaction in the gills: Role of the RtxA13 toxin.</title>
        <authorList>
            <person name="Callol A."/>
            <person name="Pajuelo D."/>
            <person name="Ebbesson L."/>
            <person name="Teles M."/>
            <person name="MacKenzie S."/>
            <person name="Amaro C."/>
        </authorList>
    </citation>
    <scope>NUCLEOTIDE SEQUENCE</scope>
</reference>